<keyword evidence="6" id="KW-1185">Reference proteome</keyword>
<dbReference type="EMBL" id="CP072829">
    <property type="protein sequence ID" value="QTU84162.1"/>
    <property type="molecule type" value="Genomic_DNA"/>
</dbReference>
<evidence type="ECO:0000313" key="6">
    <source>
        <dbReference type="Proteomes" id="UP000636394"/>
    </source>
</evidence>
<protein>
    <submittedName>
        <fullName evidence="5">AarF/ABC1/UbiB kinase family protein</fullName>
    </submittedName>
</protein>
<keyword evidence="2" id="KW-0812">Transmembrane</keyword>
<dbReference type="Proteomes" id="UP000671910">
    <property type="component" value="Chromosome"/>
</dbReference>
<dbReference type="InterPro" id="IPR011009">
    <property type="entry name" value="Kinase-like_dom_sf"/>
</dbReference>
<keyword evidence="5" id="KW-0418">Kinase</keyword>
<keyword evidence="2" id="KW-1133">Transmembrane helix</keyword>
<dbReference type="PANTHER" id="PTHR10566">
    <property type="entry name" value="CHAPERONE-ACTIVITY OF BC1 COMPLEX CABC1 -RELATED"/>
    <property type="match status" value="1"/>
</dbReference>
<dbReference type="PANTHER" id="PTHR10566:SF113">
    <property type="entry name" value="PROTEIN ACTIVITY OF BC1 COMPLEX KINASE 7, CHLOROPLASTIC"/>
    <property type="match status" value="1"/>
</dbReference>
<dbReference type="AlphaFoldDB" id="A0A9E6MQL5"/>
<dbReference type="InterPro" id="IPR050154">
    <property type="entry name" value="UbiB_kinase"/>
</dbReference>
<keyword evidence="2" id="KW-0472">Membrane</keyword>
<dbReference type="SUPFAM" id="SSF56112">
    <property type="entry name" value="Protein kinase-like (PK-like)"/>
    <property type="match status" value="1"/>
</dbReference>
<dbReference type="CDD" id="cd05121">
    <property type="entry name" value="ABC1_ADCK3-like"/>
    <property type="match status" value="1"/>
</dbReference>
<evidence type="ECO:0000256" key="1">
    <source>
        <dbReference type="ARBA" id="ARBA00009670"/>
    </source>
</evidence>
<feature type="transmembrane region" description="Helical" evidence="2">
    <location>
        <begin position="519"/>
        <end position="542"/>
    </location>
</feature>
<accession>A0A9E6MQL5</accession>
<evidence type="ECO:0000256" key="2">
    <source>
        <dbReference type="SAM" id="Phobius"/>
    </source>
</evidence>
<comment type="similarity">
    <text evidence="1">Belongs to the protein kinase superfamily. ADCK protein kinase family.</text>
</comment>
<feature type="transmembrane region" description="Helical" evidence="2">
    <location>
        <begin position="494"/>
        <end position="513"/>
    </location>
</feature>
<dbReference type="KEGG" id="ebz:J7S26_07370"/>
<evidence type="ECO:0000259" key="3">
    <source>
        <dbReference type="Pfam" id="PF03109"/>
    </source>
</evidence>
<evidence type="ECO:0000313" key="4">
    <source>
        <dbReference type="EMBL" id="NHM14226.1"/>
    </source>
</evidence>
<name>A0A9E6MQL5_9ACTN</name>
<reference evidence="5" key="2">
    <citation type="submission" date="2021-04" db="EMBL/GenBank/DDBJ databases">
        <title>Novel species in family Eggerthellaceae.</title>
        <authorList>
            <person name="Zhang G."/>
        </authorList>
    </citation>
    <scope>NUCLEOTIDE SEQUENCE</scope>
    <source>
        <strain evidence="5">Zg-886</strain>
    </source>
</reference>
<feature type="domain" description="ABC1 atypical kinase-like" evidence="3">
    <location>
        <begin position="88"/>
        <end position="328"/>
    </location>
</feature>
<dbReference type="Proteomes" id="UP000636394">
    <property type="component" value="Unassembled WGS sequence"/>
</dbReference>
<keyword evidence="5" id="KW-0808">Transferase</keyword>
<reference evidence="4 6" key="1">
    <citation type="submission" date="2019-11" db="EMBL/GenBank/DDBJ databases">
        <title>Eggerthellaceae novel genus isolated from the rectal contents of marmort.</title>
        <authorList>
            <person name="Zhang G."/>
        </authorList>
    </citation>
    <scope>NUCLEOTIDE SEQUENCE [LARGE SCALE GENOMIC DNA]</scope>
    <source>
        <strain evidence="6">zg-886</strain>
        <strain evidence="4">Zg-886</strain>
    </source>
</reference>
<dbReference type="EMBL" id="WPCR01000006">
    <property type="protein sequence ID" value="NHM14226.1"/>
    <property type="molecule type" value="Genomic_DNA"/>
</dbReference>
<evidence type="ECO:0000313" key="7">
    <source>
        <dbReference type="Proteomes" id="UP000671910"/>
    </source>
</evidence>
<dbReference type="RefSeq" id="WP_165058075.1">
    <property type="nucleotide sequence ID" value="NZ_CP072829.1"/>
</dbReference>
<sequence length="548" mass="60560">MSSNTLINRFFSISIDREDEFDLTRQSRTRRLRQIFSILRQHDVISGVTPKDFRAVLEDLGPSFVKIGQTLSTRSEILPQAYCTELAKLQTECDPLPFEDILRTLDGIYGDAQGELFDAIDPTPLGSASLAQVHKARLRNGDVVAIKIQRPGVKEVMAQDIDIMRSAARKLSRLIKGEQMIDLQAVVEEMWVTFLEETDFQREAANLKEFAQLNKNVAFIDCPKVYDELSGENVVVMEYIDGISIGNREALEAAGYDLEEIGEKLLDNYATQILDHGFFHADPHPGNVIVRGGKIVYIDLGNMGRLSPRDRFGFGEIIKAVGLQSSTKLKDALVSFAVTKDNSVIDHPRFLADLDLLLEQYGSCDVADIDIGQFLTDILSLTRVCRVTLPSTITSISRGIVTIEGTIGPYIPNSNVVGIINAHIENTSDRFDLLKEMLEDMALQTRASAAGAMSAAQYSGEALRMLTRGQLKMNMTMSGSPELLNRLGSMVNRLVLGVIIAGLFVGSSMLSLSSMEPRLLGVPVLGFFGYLGAAVLSVWVLFDITRRR</sequence>
<dbReference type="Pfam" id="PF03109">
    <property type="entry name" value="ABC1"/>
    <property type="match status" value="1"/>
</dbReference>
<evidence type="ECO:0000313" key="5">
    <source>
        <dbReference type="EMBL" id="QTU84162.1"/>
    </source>
</evidence>
<dbReference type="InterPro" id="IPR004147">
    <property type="entry name" value="ABC1_dom"/>
</dbReference>
<proteinExistence type="inferred from homology"/>
<dbReference type="GO" id="GO:0016301">
    <property type="term" value="F:kinase activity"/>
    <property type="evidence" value="ECO:0007669"/>
    <property type="project" value="UniProtKB-KW"/>
</dbReference>
<gene>
    <name evidence="4" type="ORF">GMI68_05500</name>
    <name evidence="5" type="ORF">J7S26_07370</name>
</gene>
<organism evidence="5 7">
    <name type="scientific">Xiamenia xianingshaonis</name>
    <dbReference type="NCBI Taxonomy" id="2682776"/>
    <lineage>
        <taxon>Bacteria</taxon>
        <taxon>Bacillati</taxon>
        <taxon>Actinomycetota</taxon>
        <taxon>Coriobacteriia</taxon>
        <taxon>Eggerthellales</taxon>
        <taxon>Eggerthellaceae</taxon>
        <taxon>Xiamenia</taxon>
    </lineage>
</organism>